<evidence type="ECO:0000256" key="9">
    <source>
        <dbReference type="SAM" id="Phobius"/>
    </source>
</evidence>
<feature type="transmembrane region" description="Helical" evidence="9">
    <location>
        <begin position="95"/>
        <end position="118"/>
    </location>
</feature>
<evidence type="ECO:0000313" key="12">
    <source>
        <dbReference type="Proteomes" id="UP001596099"/>
    </source>
</evidence>
<dbReference type="GO" id="GO:0005886">
    <property type="term" value="C:plasma membrane"/>
    <property type="evidence" value="ECO:0007669"/>
    <property type="project" value="UniProtKB-SubCell"/>
</dbReference>
<keyword evidence="3" id="KW-0050">Antiport</keyword>
<reference evidence="11 12" key="1">
    <citation type="journal article" date="2019" name="Int. J. Syst. Evol. Microbiol.">
        <title>The Global Catalogue of Microorganisms (GCM) 10K type strain sequencing project: providing services to taxonomists for standard genome sequencing and annotation.</title>
        <authorList>
            <consortium name="The Broad Institute Genomics Platform"/>
            <consortium name="The Broad Institute Genome Sequencing Center for Infectious Disease"/>
            <person name="Wu L."/>
            <person name="Ma J."/>
        </authorList>
    </citation>
    <scope>NUCLEOTIDE SEQUENCE [LARGE SCALE GENOMIC DNA]</scope>
    <source>
        <strain evidence="11 12">CGMCC 1.12543</strain>
    </source>
</reference>
<feature type="transmembrane region" description="Helical" evidence="9">
    <location>
        <begin position="6"/>
        <end position="24"/>
    </location>
</feature>
<dbReference type="GO" id="GO:0015297">
    <property type="term" value="F:antiporter activity"/>
    <property type="evidence" value="ECO:0007669"/>
    <property type="project" value="UniProtKB-KW"/>
</dbReference>
<accession>A0ABD5RJE3</accession>
<feature type="transmembrane region" description="Helical" evidence="9">
    <location>
        <begin position="301"/>
        <end position="321"/>
    </location>
</feature>
<feature type="domain" description="Cation/H+ exchanger transmembrane" evidence="10">
    <location>
        <begin position="21"/>
        <end position="414"/>
    </location>
</feature>
<keyword evidence="5 9" id="KW-0812">Transmembrane</keyword>
<dbReference type="PANTHER" id="PTHR32507:SF8">
    <property type="entry name" value="CNH1P"/>
    <property type="match status" value="1"/>
</dbReference>
<evidence type="ECO:0000256" key="2">
    <source>
        <dbReference type="ARBA" id="ARBA00022448"/>
    </source>
</evidence>
<dbReference type="GO" id="GO:0006811">
    <property type="term" value="P:monoatomic ion transport"/>
    <property type="evidence" value="ECO:0007669"/>
    <property type="project" value="UniProtKB-KW"/>
</dbReference>
<dbReference type="Pfam" id="PF00999">
    <property type="entry name" value="Na_H_Exchanger"/>
    <property type="match status" value="1"/>
</dbReference>
<dbReference type="Proteomes" id="UP001596099">
    <property type="component" value="Unassembled WGS sequence"/>
</dbReference>
<feature type="transmembrane region" description="Helical" evidence="9">
    <location>
        <begin position="256"/>
        <end position="280"/>
    </location>
</feature>
<evidence type="ECO:0000256" key="7">
    <source>
        <dbReference type="ARBA" id="ARBA00023065"/>
    </source>
</evidence>
<name>A0ABD5RJE3_9EURY</name>
<dbReference type="AlphaFoldDB" id="A0ABD5RJE3"/>
<keyword evidence="2" id="KW-0813">Transport</keyword>
<dbReference type="PANTHER" id="PTHR32507">
    <property type="entry name" value="NA(+)/H(+) ANTIPORTER 1"/>
    <property type="match status" value="1"/>
</dbReference>
<comment type="subcellular location">
    <subcellularLocation>
        <location evidence="1">Cell membrane</location>
        <topology evidence="1">Multi-pass membrane protein</topology>
    </subcellularLocation>
</comment>
<evidence type="ECO:0000259" key="10">
    <source>
        <dbReference type="Pfam" id="PF00999"/>
    </source>
</evidence>
<evidence type="ECO:0000256" key="5">
    <source>
        <dbReference type="ARBA" id="ARBA00022692"/>
    </source>
</evidence>
<evidence type="ECO:0000256" key="6">
    <source>
        <dbReference type="ARBA" id="ARBA00022989"/>
    </source>
</evidence>
<dbReference type="Gene3D" id="1.20.1530.20">
    <property type="match status" value="1"/>
</dbReference>
<evidence type="ECO:0000256" key="8">
    <source>
        <dbReference type="ARBA" id="ARBA00023136"/>
    </source>
</evidence>
<proteinExistence type="predicted"/>
<keyword evidence="4" id="KW-1003">Cell membrane</keyword>
<dbReference type="InterPro" id="IPR006153">
    <property type="entry name" value="Cation/H_exchanger_TM"/>
</dbReference>
<evidence type="ECO:0000256" key="4">
    <source>
        <dbReference type="ARBA" id="ARBA00022475"/>
    </source>
</evidence>
<feature type="transmembrane region" description="Helical" evidence="9">
    <location>
        <begin position="327"/>
        <end position="349"/>
    </location>
</feature>
<feature type="transmembrane region" description="Helical" evidence="9">
    <location>
        <begin position="361"/>
        <end position="377"/>
    </location>
</feature>
<feature type="transmembrane region" description="Helical" evidence="9">
    <location>
        <begin position="36"/>
        <end position="54"/>
    </location>
</feature>
<dbReference type="InterPro" id="IPR038770">
    <property type="entry name" value="Na+/solute_symporter_sf"/>
</dbReference>
<keyword evidence="7" id="KW-0406">Ion transport</keyword>
<dbReference type="EMBL" id="JBHSQH010000001">
    <property type="protein sequence ID" value="MFC5970702.1"/>
    <property type="molecule type" value="Genomic_DNA"/>
</dbReference>
<keyword evidence="12" id="KW-1185">Reference proteome</keyword>
<protein>
    <submittedName>
        <fullName evidence="11">Cation:proton antiporter</fullName>
    </submittedName>
</protein>
<feature type="transmembrane region" description="Helical" evidence="9">
    <location>
        <begin position="389"/>
        <end position="413"/>
    </location>
</feature>
<dbReference type="RefSeq" id="WP_247413627.1">
    <property type="nucleotide sequence ID" value="NZ_JALLGW010000001.1"/>
</dbReference>
<comment type="caution">
    <text evidence="11">The sequence shown here is derived from an EMBL/GenBank/DDBJ whole genome shotgun (WGS) entry which is preliminary data.</text>
</comment>
<evidence type="ECO:0000256" key="3">
    <source>
        <dbReference type="ARBA" id="ARBA00022449"/>
    </source>
</evidence>
<evidence type="ECO:0000256" key="1">
    <source>
        <dbReference type="ARBA" id="ARBA00004651"/>
    </source>
</evidence>
<feature type="transmembrane region" description="Helical" evidence="9">
    <location>
        <begin position="181"/>
        <end position="199"/>
    </location>
</feature>
<keyword evidence="8 9" id="KW-0472">Membrane</keyword>
<evidence type="ECO:0000313" key="11">
    <source>
        <dbReference type="EMBL" id="MFC5970702.1"/>
    </source>
</evidence>
<feature type="transmembrane region" description="Helical" evidence="9">
    <location>
        <begin position="211"/>
        <end position="236"/>
    </location>
</feature>
<sequence length="417" mass="44064">MSLVLYDVGLAVAGVVVLGVTLLARVVPDRPISLPVLYVLFGAIAFSLPLGFPVPDPLDYGDLTERLAELGVIVALMGTGLKLDRRPGWPEWQSTARLLVVTMPLTIAGAAALGWGVLGFALPTAMLLGAVVAPTDPVLAAEVQVEDPGEGSEGEEVSDREGMADEVRFALSSEAGLNDSLAFPFTYLAILFAFVGASPSNWAGEWLLNFVVYKLVVGLVAGVAFGWVLARLVFASEARTVLGRSLKGVEALGGTLVVYGATELLNGYGFLAVFVAALVVRDYERGHEYDETLHEVTEMAEYLLMVGVMVLFGGALVSGLLDPLTVEAALVAVACVFLVRPLAGLVGLLGFDRNWSERATIAFFGIRGLGSFYYLAYALNHAPFPDADLLWAVVGLVVLVSVVVHGVTATPVVERLG</sequence>
<gene>
    <name evidence="11" type="ORF">ACFPYI_05085</name>
</gene>
<keyword evidence="6 9" id="KW-1133">Transmembrane helix</keyword>
<organism evidence="11 12">
    <name type="scientific">Halomarina salina</name>
    <dbReference type="NCBI Taxonomy" id="1872699"/>
    <lineage>
        <taxon>Archaea</taxon>
        <taxon>Methanobacteriati</taxon>
        <taxon>Methanobacteriota</taxon>
        <taxon>Stenosarchaea group</taxon>
        <taxon>Halobacteria</taxon>
        <taxon>Halobacteriales</taxon>
        <taxon>Natronomonadaceae</taxon>
        <taxon>Halomarina</taxon>
    </lineage>
</organism>